<evidence type="ECO:0000313" key="1">
    <source>
        <dbReference type="EMBL" id="KAA9012843.1"/>
    </source>
</evidence>
<gene>
    <name evidence="1" type="ORF">F4V44_25120</name>
</gene>
<keyword evidence="2" id="KW-1185">Reference proteome</keyword>
<protein>
    <recommendedName>
        <fullName evidence="3">HTH cro/C1-type domain-containing protein</fullName>
    </recommendedName>
</protein>
<dbReference type="InterPro" id="IPR010982">
    <property type="entry name" value="Lambda_DNA-bd_dom_sf"/>
</dbReference>
<dbReference type="Proteomes" id="UP000326671">
    <property type="component" value="Unassembled WGS sequence"/>
</dbReference>
<evidence type="ECO:0008006" key="3">
    <source>
        <dbReference type="Google" id="ProtNLM"/>
    </source>
</evidence>
<dbReference type="Gene3D" id="1.10.260.40">
    <property type="entry name" value="lambda repressor-like DNA-binding domains"/>
    <property type="match status" value="1"/>
</dbReference>
<dbReference type="AlphaFoldDB" id="A0A5J5GZ06"/>
<dbReference type="RefSeq" id="WP_150442731.1">
    <property type="nucleotide sequence ID" value="NZ_VYKL01000058.1"/>
</dbReference>
<proteinExistence type="predicted"/>
<reference evidence="1 2" key="1">
    <citation type="submission" date="2019-09" db="EMBL/GenBank/DDBJ databases">
        <title>Whole genome sequences of isolates from the Mars Exploration Rovers.</title>
        <authorList>
            <person name="Seuylemezian A."/>
            <person name="Vaishampayan P."/>
        </authorList>
    </citation>
    <scope>NUCLEOTIDE SEQUENCE [LARGE SCALE GENOMIC DNA]</scope>
    <source>
        <strain evidence="1 2">MER_TA_151</strain>
    </source>
</reference>
<comment type="caution">
    <text evidence="1">The sequence shown here is derived from an EMBL/GenBank/DDBJ whole genome shotgun (WGS) entry which is preliminary data.</text>
</comment>
<evidence type="ECO:0000313" key="2">
    <source>
        <dbReference type="Proteomes" id="UP000326671"/>
    </source>
</evidence>
<dbReference type="EMBL" id="VYKL01000058">
    <property type="protein sequence ID" value="KAA9012843.1"/>
    <property type="molecule type" value="Genomic_DNA"/>
</dbReference>
<dbReference type="SUPFAM" id="SSF47413">
    <property type="entry name" value="lambda repressor-like DNA-binding domains"/>
    <property type="match status" value="1"/>
</dbReference>
<organism evidence="1 2">
    <name type="scientific">Niallia endozanthoxylica</name>
    <dbReference type="NCBI Taxonomy" id="2036016"/>
    <lineage>
        <taxon>Bacteria</taxon>
        <taxon>Bacillati</taxon>
        <taxon>Bacillota</taxon>
        <taxon>Bacilli</taxon>
        <taxon>Bacillales</taxon>
        <taxon>Bacillaceae</taxon>
        <taxon>Niallia</taxon>
    </lineage>
</organism>
<accession>A0A5J5GZ06</accession>
<sequence>MNNELSRILEDIPEEFILLQIEKKKIADIVRERLKEKGLTFREAAEGIEDFSYTQLSRVTSSGNYTIETLIKTLNGLDLKLEIIKKD</sequence>
<name>A0A5J5GZ06_9BACI</name>
<dbReference type="GO" id="GO:0003677">
    <property type="term" value="F:DNA binding"/>
    <property type="evidence" value="ECO:0007669"/>
    <property type="project" value="InterPro"/>
</dbReference>